<dbReference type="InterPro" id="IPR011527">
    <property type="entry name" value="ABC1_TM_dom"/>
</dbReference>
<evidence type="ECO:0008006" key="12">
    <source>
        <dbReference type="Google" id="ProtNLM"/>
    </source>
</evidence>
<evidence type="ECO:0000256" key="2">
    <source>
        <dbReference type="ARBA" id="ARBA00022692"/>
    </source>
</evidence>
<evidence type="ECO:0000256" key="5">
    <source>
        <dbReference type="ARBA" id="ARBA00022989"/>
    </source>
</evidence>
<dbReference type="GO" id="GO:0140359">
    <property type="term" value="F:ABC-type transporter activity"/>
    <property type="evidence" value="ECO:0007669"/>
    <property type="project" value="InterPro"/>
</dbReference>
<evidence type="ECO:0000313" key="11">
    <source>
        <dbReference type="Proteomes" id="UP000610303"/>
    </source>
</evidence>
<dbReference type="PROSITE" id="PS50929">
    <property type="entry name" value="ABC_TM1F"/>
    <property type="match status" value="1"/>
</dbReference>
<dbReference type="EMBL" id="BMRJ01000005">
    <property type="protein sequence ID" value="GGR36267.1"/>
    <property type="molecule type" value="Genomic_DNA"/>
</dbReference>
<dbReference type="GO" id="GO:0005524">
    <property type="term" value="F:ATP binding"/>
    <property type="evidence" value="ECO:0007669"/>
    <property type="project" value="UniProtKB-KW"/>
</dbReference>
<evidence type="ECO:0000259" key="8">
    <source>
        <dbReference type="PROSITE" id="PS50893"/>
    </source>
</evidence>
<dbReference type="Pfam" id="PF00664">
    <property type="entry name" value="ABC_membrane"/>
    <property type="match status" value="1"/>
</dbReference>
<evidence type="ECO:0000256" key="6">
    <source>
        <dbReference type="ARBA" id="ARBA00023136"/>
    </source>
</evidence>
<dbReference type="CDD" id="cd18584">
    <property type="entry name" value="ABC_6TM_AarD_CydD"/>
    <property type="match status" value="1"/>
</dbReference>
<dbReference type="PANTHER" id="PTHR24221:SF590">
    <property type="entry name" value="COMPONENT LINKED WITH THE ASSEMBLY OF CYTOCHROME' TRANSPORT TRANSMEMBRANE ATP-BINDING PROTEIN ABC TRANSPORTER CYDD-RELATED"/>
    <property type="match status" value="1"/>
</dbReference>
<name>A0A918FGH0_AGRME</name>
<dbReference type="InterPro" id="IPR003593">
    <property type="entry name" value="AAA+_ATPase"/>
</dbReference>
<feature type="transmembrane region" description="Helical" evidence="7">
    <location>
        <begin position="233"/>
        <end position="256"/>
    </location>
</feature>
<dbReference type="Proteomes" id="UP000610303">
    <property type="component" value="Unassembled WGS sequence"/>
</dbReference>
<keyword evidence="11" id="KW-1185">Reference proteome</keyword>
<feature type="transmembrane region" description="Helical" evidence="7">
    <location>
        <begin position="20"/>
        <end position="44"/>
    </location>
</feature>
<feature type="transmembrane region" description="Helical" evidence="7">
    <location>
        <begin position="56"/>
        <end position="77"/>
    </location>
</feature>
<feature type="domain" description="ABC transmembrane type-1" evidence="9">
    <location>
        <begin position="20"/>
        <end position="299"/>
    </location>
</feature>
<dbReference type="Pfam" id="PF00005">
    <property type="entry name" value="ABC_tran"/>
    <property type="match status" value="1"/>
</dbReference>
<sequence length="548" mass="56991">MKPLDPRLIRRSGAARGFLAAGGAVALVQAVAVIGFAYGLARIVTDLVSGVPLTELGWAMLLLVGCVLVRALAAWVWEWSGAAGAVRVKAELRRAVLESVDRGAGEPGGTGRLATLLGPGLDALDDYFGRYLPQLVLTVVAMPILLVAVWLADPLSGLILVIVLPLLPIFMALIGLATKQVQQRQWEGLQQLSTAFLEIVGGLSTLVVFNRAERQLGRIRRATDAYRGKTMRVLRVTFLSGFVLEFGASLSIALVAVSIGLRLVSGEMGLFAGLFVLVLAPEVFLPLRNVGAAFHASTEGLEASGEALDRIEAGERADASAVRAATMQASATSGADGGAALRLERFAALRDGRAVAAPVDLELAPGEVVALVGPSGAGKSSLIAALLGFAEADGEAWVDGVPAGPAARPRAAWAGQQPLLRAGTVASNIRLGSERAPEALLEEAIAELAVGLDPAHLVGPEGVGLSGGQQQRVAVARAWHRVRAEGLRLLILDEPSSALDADHEARLAAAVRRLADDGTAVLVASHRPALVAAADRTVELREAARVAH</sequence>
<dbReference type="InterPro" id="IPR027417">
    <property type="entry name" value="P-loop_NTPase"/>
</dbReference>
<dbReference type="InterPro" id="IPR014216">
    <property type="entry name" value="ABC_transptr_CydD"/>
</dbReference>
<dbReference type="Gene3D" id="1.20.1560.10">
    <property type="entry name" value="ABC transporter type 1, transmembrane domain"/>
    <property type="match status" value="1"/>
</dbReference>
<dbReference type="InterPro" id="IPR003439">
    <property type="entry name" value="ABC_transporter-like_ATP-bd"/>
</dbReference>
<evidence type="ECO:0000313" key="10">
    <source>
        <dbReference type="EMBL" id="GGR36267.1"/>
    </source>
</evidence>
<reference evidence="10" key="2">
    <citation type="submission" date="2020-09" db="EMBL/GenBank/DDBJ databases">
        <authorList>
            <person name="Sun Q."/>
            <person name="Ohkuma M."/>
        </authorList>
    </citation>
    <scope>NUCLEOTIDE SEQUENCE</scope>
    <source>
        <strain evidence="10">JCM 3346</strain>
    </source>
</reference>
<dbReference type="NCBIfam" id="TIGR02857">
    <property type="entry name" value="CydD"/>
    <property type="match status" value="1"/>
</dbReference>
<comment type="caution">
    <text evidence="10">The sequence shown here is derived from an EMBL/GenBank/DDBJ whole genome shotgun (WGS) entry which is preliminary data.</text>
</comment>
<dbReference type="RefSeq" id="WP_189086492.1">
    <property type="nucleotide sequence ID" value="NZ_BMRJ01000005.1"/>
</dbReference>
<dbReference type="SUPFAM" id="SSF52540">
    <property type="entry name" value="P-loop containing nucleoside triphosphate hydrolases"/>
    <property type="match status" value="1"/>
</dbReference>
<dbReference type="GO" id="GO:0016887">
    <property type="term" value="F:ATP hydrolysis activity"/>
    <property type="evidence" value="ECO:0007669"/>
    <property type="project" value="InterPro"/>
</dbReference>
<dbReference type="PROSITE" id="PS00211">
    <property type="entry name" value="ABC_TRANSPORTER_1"/>
    <property type="match status" value="1"/>
</dbReference>
<keyword evidence="2 7" id="KW-0812">Transmembrane</keyword>
<feature type="transmembrane region" description="Helical" evidence="7">
    <location>
        <begin position="131"/>
        <end position="151"/>
    </location>
</feature>
<proteinExistence type="predicted"/>
<evidence type="ECO:0000256" key="7">
    <source>
        <dbReference type="SAM" id="Phobius"/>
    </source>
</evidence>
<reference evidence="10" key="1">
    <citation type="journal article" date="2014" name="Int. J. Syst. Evol. Microbiol.">
        <title>Complete genome sequence of Corynebacterium casei LMG S-19264T (=DSM 44701T), isolated from a smear-ripened cheese.</title>
        <authorList>
            <consortium name="US DOE Joint Genome Institute (JGI-PGF)"/>
            <person name="Walter F."/>
            <person name="Albersmeier A."/>
            <person name="Kalinowski J."/>
            <person name="Ruckert C."/>
        </authorList>
    </citation>
    <scope>NUCLEOTIDE SEQUENCE</scope>
    <source>
        <strain evidence="10">JCM 3346</strain>
    </source>
</reference>
<dbReference type="PROSITE" id="PS50893">
    <property type="entry name" value="ABC_TRANSPORTER_2"/>
    <property type="match status" value="1"/>
</dbReference>
<evidence type="ECO:0000256" key="4">
    <source>
        <dbReference type="ARBA" id="ARBA00022840"/>
    </source>
</evidence>
<dbReference type="GO" id="GO:0042883">
    <property type="term" value="P:cysteine transport"/>
    <property type="evidence" value="ECO:0007669"/>
    <property type="project" value="InterPro"/>
</dbReference>
<dbReference type="InterPro" id="IPR039421">
    <property type="entry name" value="Type_1_exporter"/>
</dbReference>
<dbReference type="SMART" id="SM00382">
    <property type="entry name" value="AAA"/>
    <property type="match status" value="1"/>
</dbReference>
<keyword evidence="6 7" id="KW-0472">Membrane</keyword>
<comment type="subcellular location">
    <subcellularLocation>
        <location evidence="1">Cell membrane</location>
        <topology evidence="1">Multi-pass membrane protein</topology>
    </subcellularLocation>
</comment>
<accession>A0A918FGH0</accession>
<keyword evidence="3" id="KW-0547">Nucleotide-binding</keyword>
<dbReference type="AlphaFoldDB" id="A0A918FGH0"/>
<dbReference type="GO" id="GO:0005886">
    <property type="term" value="C:plasma membrane"/>
    <property type="evidence" value="ECO:0007669"/>
    <property type="project" value="UniProtKB-SubCell"/>
</dbReference>
<keyword evidence="5 7" id="KW-1133">Transmembrane helix</keyword>
<gene>
    <name evidence="10" type="ORF">GCM10010196_32910</name>
</gene>
<feature type="domain" description="ABC transporter" evidence="8">
    <location>
        <begin position="341"/>
        <end position="546"/>
    </location>
</feature>
<organism evidence="10 11">
    <name type="scientific">Agromyces mediolanus</name>
    <name type="common">Corynebacterium mediolanum</name>
    <dbReference type="NCBI Taxonomy" id="41986"/>
    <lineage>
        <taxon>Bacteria</taxon>
        <taxon>Bacillati</taxon>
        <taxon>Actinomycetota</taxon>
        <taxon>Actinomycetes</taxon>
        <taxon>Micrococcales</taxon>
        <taxon>Microbacteriaceae</taxon>
        <taxon>Agromyces</taxon>
    </lineage>
</organism>
<dbReference type="InterPro" id="IPR036640">
    <property type="entry name" value="ABC1_TM_sf"/>
</dbReference>
<feature type="transmembrane region" description="Helical" evidence="7">
    <location>
        <begin position="268"/>
        <end position="287"/>
    </location>
</feature>
<evidence type="ECO:0000256" key="3">
    <source>
        <dbReference type="ARBA" id="ARBA00022741"/>
    </source>
</evidence>
<dbReference type="SUPFAM" id="SSF90123">
    <property type="entry name" value="ABC transporter transmembrane region"/>
    <property type="match status" value="1"/>
</dbReference>
<dbReference type="Gene3D" id="3.40.50.300">
    <property type="entry name" value="P-loop containing nucleotide triphosphate hydrolases"/>
    <property type="match status" value="1"/>
</dbReference>
<dbReference type="PANTHER" id="PTHR24221">
    <property type="entry name" value="ATP-BINDING CASSETTE SUB-FAMILY B"/>
    <property type="match status" value="1"/>
</dbReference>
<evidence type="ECO:0000256" key="1">
    <source>
        <dbReference type="ARBA" id="ARBA00004651"/>
    </source>
</evidence>
<dbReference type="InterPro" id="IPR017871">
    <property type="entry name" value="ABC_transporter-like_CS"/>
</dbReference>
<protein>
    <recommendedName>
        <fullName evidence="12">Thiol reductant ABC exporter subunit CydD</fullName>
    </recommendedName>
</protein>
<keyword evidence="4" id="KW-0067">ATP-binding</keyword>
<feature type="transmembrane region" description="Helical" evidence="7">
    <location>
        <begin position="158"/>
        <end position="177"/>
    </location>
</feature>
<evidence type="ECO:0000259" key="9">
    <source>
        <dbReference type="PROSITE" id="PS50929"/>
    </source>
</evidence>